<sequence length="42" mass="4898">MLTAHEIIWFSSQIHLSRWESFLLPYSISDSLQIMSMLKSGI</sequence>
<evidence type="ECO:0000313" key="1">
    <source>
        <dbReference type="EMBL" id="AKN36230.1"/>
    </source>
</evidence>
<dbReference type="EMBL" id="KP795478">
    <property type="protein sequence ID" value="AKN36230.1"/>
    <property type="molecule type" value="Genomic_DNA"/>
</dbReference>
<reference evidence="1" key="1">
    <citation type="journal article" date="2015" name="MBio">
        <title>Eco-Evolutionary Dynamics of Episomes among Ecologically Cohesive Bacterial Populations.</title>
        <authorList>
            <person name="Xue H."/>
            <person name="Cordero O.X."/>
            <person name="Camas F.M."/>
            <person name="Trimble W."/>
            <person name="Meyer F."/>
            <person name="Guglielmini J."/>
            <person name="Rocha E.P."/>
            <person name="Polz M.F."/>
        </authorList>
    </citation>
    <scope>NUCLEOTIDE SEQUENCE</scope>
    <source>
        <strain evidence="1">FF_174</strain>
    </source>
</reference>
<dbReference type="AlphaFoldDB" id="A0A0H3ZJZ5"/>
<proteinExistence type="predicted"/>
<protein>
    <submittedName>
        <fullName evidence="1">Uncharacterized protein</fullName>
    </submittedName>
</protein>
<accession>A0A0H3ZJZ5</accession>
<name>A0A0H3ZJZ5_9VIBR</name>
<organism evidence="1">
    <name type="scientific">Vibrio tasmaniensis</name>
    <dbReference type="NCBI Taxonomy" id="212663"/>
    <lineage>
        <taxon>Bacteria</taxon>
        <taxon>Pseudomonadati</taxon>
        <taxon>Pseudomonadota</taxon>
        <taxon>Gammaproteobacteria</taxon>
        <taxon>Vibrionales</taxon>
        <taxon>Vibrionaceae</taxon>
        <taxon>Vibrio</taxon>
    </lineage>
</organism>